<proteinExistence type="predicted"/>
<dbReference type="EMBL" id="LT598459">
    <property type="protein sequence ID" value="SCU82353.1"/>
    <property type="molecule type" value="Genomic_DNA"/>
</dbReference>
<evidence type="ECO:0000313" key="11">
    <source>
        <dbReference type="Proteomes" id="UP000190274"/>
    </source>
</evidence>
<feature type="domain" description="Peroxin/Ferlin" evidence="8">
    <location>
        <begin position="273"/>
        <end position="339"/>
    </location>
</feature>
<keyword evidence="3 7" id="KW-1133">Transmembrane helix</keyword>
<organism evidence="10 11">
    <name type="scientific">Lachancea dasiensis</name>
    <dbReference type="NCBI Taxonomy" id="1072105"/>
    <lineage>
        <taxon>Eukaryota</taxon>
        <taxon>Fungi</taxon>
        <taxon>Dikarya</taxon>
        <taxon>Ascomycota</taxon>
        <taxon>Saccharomycotina</taxon>
        <taxon>Saccharomycetes</taxon>
        <taxon>Saccharomycetales</taxon>
        <taxon>Saccharomycetaceae</taxon>
        <taxon>Lachancea</taxon>
    </lineage>
</organism>
<dbReference type="GO" id="GO:1900063">
    <property type="term" value="P:regulation of peroxisome organization"/>
    <property type="evidence" value="ECO:0007669"/>
    <property type="project" value="EnsemblFungi"/>
</dbReference>
<feature type="compositionally biased region" description="Polar residues" evidence="6">
    <location>
        <begin position="542"/>
        <end position="552"/>
    </location>
</feature>
<gene>
    <name evidence="10" type="ORF">LADA_0C04654G</name>
</gene>
<dbReference type="Proteomes" id="UP000190274">
    <property type="component" value="Chromosome C"/>
</dbReference>
<dbReference type="OrthoDB" id="5586090at2759"/>
<keyword evidence="5" id="KW-0576">Peroxisome</keyword>
<evidence type="ECO:0000256" key="6">
    <source>
        <dbReference type="SAM" id="MobiDB-lite"/>
    </source>
</evidence>
<dbReference type="GO" id="GO:0007031">
    <property type="term" value="P:peroxisome organization"/>
    <property type="evidence" value="ECO:0007669"/>
    <property type="project" value="EnsemblFungi"/>
</dbReference>
<dbReference type="InterPro" id="IPR006614">
    <property type="entry name" value="Peroxin/Ferlin"/>
</dbReference>
<sequence length="572" mass="64909">MSEVSKERETRALFVEEPTIRLGGKTNKVLRSAMKSQTKKAYQENEQEQVESSPLLTSTPPTVSKALVRLYPYLIIADRVLSITTWTNDDIWPSVLMVVGYITTVLYFQNILRFFGHLVFVGTLWCYSLLDSFVEESIKDKPTLDDIVHVITRVNAKADLLLSPIAVLNGNDIKRLLFTTVFLSPLYVIVTLFIFPPRRLLLFAGVYLLTYHSSWSRVSRKLLWKFKLVRLLVFYITGLDLSGINKNQGIFAAVQSKVKSLSSNRRSTEDGKPIRFTYVIYENQRRWLGIGWTSNMLSYERAAWTDEFINEAPSPEQFKLPEENMGMTWRWVDRTWRLDMTNDGAIQLPSSRSRTTAQPNTDDGFIYYDNTWKKPSTEDSFSKYTRRRRWIRTAELLKCDAFDINNLTSATSVADVAAQAVEVSGDTKARAEGVEQPSTILENVKELESYKRKVSFNDQNDVHLITPVEEVGFQRLPQSVVDDEEEESREDNGEEEEEEEEGEDKSGGQENGELDEVPTDEKDASSPTDLVTGTEVDKTAGNIGTLSSQGQKTLDVCTTIDGPAVAKNKKDV</sequence>
<evidence type="ECO:0000259" key="9">
    <source>
        <dbReference type="SMART" id="SM00694"/>
    </source>
</evidence>
<keyword evidence="2 7" id="KW-0812">Transmembrane</keyword>
<dbReference type="SMART" id="SM00693">
    <property type="entry name" value="DysFN"/>
    <property type="match status" value="1"/>
</dbReference>
<feature type="region of interest" description="Disordered" evidence="6">
    <location>
        <begin position="475"/>
        <end position="553"/>
    </location>
</feature>
<dbReference type="SMART" id="SM00694">
    <property type="entry name" value="DysFC"/>
    <property type="match status" value="1"/>
</dbReference>
<evidence type="ECO:0000256" key="2">
    <source>
        <dbReference type="ARBA" id="ARBA00022692"/>
    </source>
</evidence>
<evidence type="ECO:0000256" key="3">
    <source>
        <dbReference type="ARBA" id="ARBA00022989"/>
    </source>
</evidence>
<evidence type="ECO:0000256" key="5">
    <source>
        <dbReference type="ARBA" id="ARBA00023140"/>
    </source>
</evidence>
<name>A0A1G4IZC6_9SACH</name>
<dbReference type="GO" id="GO:0005778">
    <property type="term" value="C:peroxisomal membrane"/>
    <property type="evidence" value="ECO:0007669"/>
    <property type="project" value="UniProtKB-SubCell"/>
</dbReference>
<evidence type="ECO:0000256" key="4">
    <source>
        <dbReference type="ARBA" id="ARBA00023136"/>
    </source>
</evidence>
<evidence type="ECO:0000256" key="7">
    <source>
        <dbReference type="SAM" id="Phobius"/>
    </source>
</evidence>
<dbReference type="STRING" id="1266660.A0A1G4IZC6"/>
<evidence type="ECO:0000313" key="10">
    <source>
        <dbReference type="EMBL" id="SCU82353.1"/>
    </source>
</evidence>
<dbReference type="PANTHER" id="PTHR31679:SF2">
    <property type="entry name" value="PEROXISOMAL MEMBRANE PROTEIN PEX30-RELATED"/>
    <property type="match status" value="1"/>
</dbReference>
<protein>
    <submittedName>
        <fullName evidence="10">LADA_0C04654g1_1</fullName>
    </submittedName>
</protein>
<comment type="subcellular location">
    <subcellularLocation>
        <location evidence="1">Peroxisome membrane</location>
        <topology evidence="1">Multi-pass membrane protein</topology>
    </subcellularLocation>
</comment>
<evidence type="ECO:0000259" key="8">
    <source>
        <dbReference type="SMART" id="SM00693"/>
    </source>
</evidence>
<dbReference type="InterPro" id="IPR010482">
    <property type="entry name" value="TECPR1-like_DysF"/>
</dbReference>
<evidence type="ECO:0000256" key="1">
    <source>
        <dbReference type="ARBA" id="ARBA00004585"/>
    </source>
</evidence>
<keyword evidence="11" id="KW-1185">Reference proteome</keyword>
<dbReference type="Pfam" id="PF06398">
    <property type="entry name" value="Pex24p"/>
    <property type="match status" value="1"/>
</dbReference>
<dbReference type="AlphaFoldDB" id="A0A1G4IZC6"/>
<feature type="transmembrane region" description="Helical" evidence="7">
    <location>
        <begin position="176"/>
        <end position="195"/>
    </location>
</feature>
<dbReference type="InterPro" id="IPR052646">
    <property type="entry name" value="Peroxisomal_PEX28-32"/>
</dbReference>
<reference evidence="11" key="1">
    <citation type="submission" date="2016-03" db="EMBL/GenBank/DDBJ databases">
        <authorList>
            <person name="Devillers H."/>
        </authorList>
    </citation>
    <scope>NUCLEOTIDE SEQUENCE [LARGE SCALE GENOMIC DNA]</scope>
</reference>
<dbReference type="PANTHER" id="PTHR31679">
    <property type="entry name" value="PEROXISOMAL MEMBRANE PROTEIN PEX30-RELATED"/>
    <property type="match status" value="1"/>
</dbReference>
<accession>A0A1G4IZC6</accession>
<keyword evidence="4 7" id="KW-0472">Membrane</keyword>
<feature type="domain" description="Peroxin/Ferlin" evidence="9">
    <location>
        <begin position="364"/>
        <end position="397"/>
    </location>
</feature>
<feature type="compositionally biased region" description="Acidic residues" evidence="6">
    <location>
        <begin position="481"/>
        <end position="503"/>
    </location>
</feature>